<evidence type="ECO:0000313" key="4">
    <source>
        <dbReference type="EMBL" id="GGE01957.1"/>
    </source>
</evidence>
<sequence length="725" mass="75350">MATLLLTAVGTMIGGPLGGAIGAFAGRSLDAQIIGGGKREGPRLRDLAVTTSSYGQPIPRHHGRMRAAGTVIWATDLVEHKDRSGGSKGQPSVTSYAYTTSFAVALSSRPIRGVGRIWADGNLLRGAAGDMKAGGVLRVHTGHGDQSPDPLVAAAEGASCPAFRDCAYVVFEDLALENFGNRVPALTFEIIADDGAIALADLVGPTGADGATPADLGPLAGFANEGGPLGGTIEVIGTLFPLSVTTGEEGLVIRPAEDPGGTAALLPPPARGWEENDFGANGGGREDRDAGKRERIAALRYYDVARDFQAGVQRSRSRAEGRGQTIEFPGALSADDARSLTESADRRSGWRRDALQWRVAELDPLLGPGSHVRVPGKPGTWIIQAWEWRERGVELELVRRSPAGMLTAPGDPGASQPPADLMLGPTVLRAFELPAADTTEGLATSFAAAAGRGHWNGAALFLDRAGELVPIGHTGRTPATIGRLAASLAPSAAMLFEPTACIDIELPDGGSLPTVGLSSLLMGANRLLVGGEVLQFARVQQLGPTTWRLTGLLRGRGGTEAAALAGHAAGADAILIDDSIVGLNPALVPGEAASTIAAIGVGDSEPVYAGLANPGLSRAPLSPVHPRWQPRSDGGLEVGWVRRARGAWTWRDGVEVPLVEETEAYRVGVGTGDAPAMEWQTGSPQLLIDRATRSALLADHDGEPLWVRQIGRFAQSPPLFLGLLA</sequence>
<gene>
    <name evidence="4" type="ORF">GCM10011515_22030</name>
</gene>
<dbReference type="EMBL" id="BMKL01000001">
    <property type="protein sequence ID" value="GGE01957.1"/>
    <property type="molecule type" value="Genomic_DNA"/>
</dbReference>
<dbReference type="InterPro" id="IPR032876">
    <property type="entry name" value="J_dom"/>
</dbReference>
<organism evidence="4 5">
    <name type="scientific">Tsuneonella deserti</name>
    <dbReference type="NCBI Taxonomy" id="2035528"/>
    <lineage>
        <taxon>Bacteria</taxon>
        <taxon>Pseudomonadati</taxon>
        <taxon>Pseudomonadota</taxon>
        <taxon>Alphaproteobacteria</taxon>
        <taxon>Sphingomonadales</taxon>
        <taxon>Erythrobacteraceae</taxon>
        <taxon>Tsuneonella</taxon>
    </lineage>
</organism>
<dbReference type="InterPro" id="IPR056490">
    <property type="entry name" value="Rcc01698_C"/>
</dbReference>
<feature type="region of interest" description="Disordered" evidence="1">
    <location>
        <begin position="315"/>
        <end position="345"/>
    </location>
</feature>
<keyword evidence="5" id="KW-1185">Reference proteome</keyword>
<evidence type="ECO:0000259" key="3">
    <source>
        <dbReference type="Pfam" id="PF23666"/>
    </source>
</evidence>
<evidence type="ECO:0000313" key="5">
    <source>
        <dbReference type="Proteomes" id="UP000619041"/>
    </source>
</evidence>
<dbReference type="Pfam" id="PF23666">
    <property type="entry name" value="Rcc01698_C"/>
    <property type="match status" value="1"/>
</dbReference>
<name>A0ABQ1S9T1_9SPHN</name>
<comment type="caution">
    <text evidence="4">The sequence shown here is derived from an EMBL/GenBank/DDBJ whole genome shotgun (WGS) entry which is preliminary data.</text>
</comment>
<proteinExistence type="predicted"/>
<feature type="compositionally biased region" description="Basic and acidic residues" evidence="1">
    <location>
        <begin position="335"/>
        <end position="345"/>
    </location>
</feature>
<dbReference type="Pfam" id="PF13550">
    <property type="entry name" value="Phage-tail_3"/>
    <property type="match status" value="1"/>
</dbReference>
<evidence type="ECO:0000259" key="2">
    <source>
        <dbReference type="Pfam" id="PF13550"/>
    </source>
</evidence>
<feature type="domain" description="Rcc01698-like C-terminal" evidence="3">
    <location>
        <begin position="479"/>
        <end position="572"/>
    </location>
</feature>
<evidence type="ECO:0008006" key="6">
    <source>
        <dbReference type="Google" id="ProtNLM"/>
    </source>
</evidence>
<dbReference type="RefSeq" id="WP_188645178.1">
    <property type="nucleotide sequence ID" value="NZ_BMKL01000001.1"/>
</dbReference>
<protein>
    <recommendedName>
        <fullName evidence="6">Tip attachment protein J domain-containing protein</fullName>
    </recommendedName>
</protein>
<feature type="region of interest" description="Disordered" evidence="1">
    <location>
        <begin position="266"/>
        <end position="291"/>
    </location>
</feature>
<evidence type="ECO:0000256" key="1">
    <source>
        <dbReference type="SAM" id="MobiDB-lite"/>
    </source>
</evidence>
<accession>A0ABQ1S9T1</accession>
<reference evidence="5" key="1">
    <citation type="journal article" date="2019" name="Int. J. Syst. Evol. Microbiol.">
        <title>The Global Catalogue of Microorganisms (GCM) 10K type strain sequencing project: providing services to taxonomists for standard genome sequencing and annotation.</title>
        <authorList>
            <consortium name="The Broad Institute Genomics Platform"/>
            <consortium name="The Broad Institute Genome Sequencing Center for Infectious Disease"/>
            <person name="Wu L."/>
            <person name="Ma J."/>
        </authorList>
    </citation>
    <scope>NUCLEOTIDE SEQUENCE [LARGE SCALE GENOMIC DNA]</scope>
    <source>
        <strain evidence="5">CGMCC 1.15959</strain>
    </source>
</reference>
<dbReference type="Proteomes" id="UP000619041">
    <property type="component" value="Unassembled WGS sequence"/>
</dbReference>
<feature type="domain" description="Tip attachment protein J" evidence="2">
    <location>
        <begin position="233"/>
        <end position="388"/>
    </location>
</feature>